<dbReference type="InterPro" id="IPR046461">
    <property type="entry name" value="TerL_ATPase"/>
</dbReference>
<evidence type="ECO:0000313" key="4">
    <source>
        <dbReference type="Proteomes" id="UP000304914"/>
    </source>
</evidence>
<proteinExistence type="predicted"/>
<dbReference type="Pfam" id="PF03354">
    <property type="entry name" value="TerL_ATPase"/>
    <property type="match status" value="1"/>
</dbReference>
<dbReference type="PANTHER" id="PTHR41287:SF1">
    <property type="entry name" value="PROTEIN YMFN"/>
    <property type="match status" value="1"/>
</dbReference>
<dbReference type="Gene3D" id="3.40.50.300">
    <property type="entry name" value="P-loop containing nucleotide triphosphate hydrolases"/>
    <property type="match status" value="1"/>
</dbReference>
<reference evidence="3 4" key="1">
    <citation type="submission" date="2019-05" db="EMBL/GenBank/DDBJ databases">
        <authorList>
            <consortium name="Pathogen Informatics"/>
        </authorList>
    </citation>
    <scope>NUCLEOTIDE SEQUENCE [LARGE SCALE GENOMIC DNA]</scope>
    <source>
        <strain evidence="3 4">NCTC5385</strain>
    </source>
</reference>
<sequence length="592" mass="68087">MDKEFDERFSEFRHALTNLGKAKAYVEYVLNYQEEHNEERILATKRFLRDLENPAYELDEDIVDFAVHFIENSIVHQQGDDMFAMSIRNRPLILQPWQHFTVVNLFGFYHAGTNERRFKEALIMLARKNGKTSFTAAIALLYQILDSDSGSKCYIVANSVKQALEAFNFIKFNVERWNDKSIRIKDNNQEHSISANFGDDGSFYIQALANDESRLDSLNGNVTVIDEAHTMRNSKKYGLMKKTMSAYRNSMLFVISTAGDIPTGFLANRLKYCQKVLKQLIKDEGLFIFICKADQTTDGDVGDYLSDNVLKMANPSWGVTVSMQSLRSEAEQAMNDPQTRNEFFNKTLNVFTNSMNAYFNPDEFIASDENYDWTLEELACLPIKWYGGADLSRLHDLTAAALYGVYYDGKNDIDICITHAFFPRVNAQKKANDDGIPLFGWQSDGWLTMSNTPTVLYDDIVKWFISMRKKGFNIAAVGMDRKFGREFLTKMKKAKFKMIDQPQLFYLKSEGFRRIEFKVKNKQFYYLHSEAYEYCVSNVRAIEKTDDAVQYEKLDGDGGTARIDLFDASVFACIQALANLGKNQNVMDYFKT</sequence>
<dbReference type="AlphaFoldDB" id="A0A4V6L2A1"/>
<feature type="domain" description="Terminase large subunit-like endonuclease" evidence="2">
    <location>
        <begin position="282"/>
        <end position="577"/>
    </location>
</feature>
<accession>A0A4V6L2A1</accession>
<dbReference type="Pfam" id="PF20441">
    <property type="entry name" value="TerL_nuclease"/>
    <property type="match status" value="1"/>
</dbReference>
<evidence type="ECO:0000259" key="2">
    <source>
        <dbReference type="Pfam" id="PF20441"/>
    </source>
</evidence>
<dbReference type="EMBL" id="LR594035">
    <property type="protein sequence ID" value="VTS14867.1"/>
    <property type="molecule type" value="Genomic_DNA"/>
</dbReference>
<protein>
    <submittedName>
        <fullName evidence="3">Terminase large subunit</fullName>
    </submittedName>
</protein>
<organism evidence="3 4">
    <name type="scientific">Streptococcus pseudoporcinus</name>
    <dbReference type="NCBI Taxonomy" id="361101"/>
    <lineage>
        <taxon>Bacteria</taxon>
        <taxon>Bacillati</taxon>
        <taxon>Bacillota</taxon>
        <taxon>Bacilli</taxon>
        <taxon>Lactobacillales</taxon>
        <taxon>Streptococcaceae</taxon>
        <taxon>Streptococcus</taxon>
    </lineage>
</organism>
<name>A0A4V6L2A1_9STRE</name>
<gene>
    <name evidence="3" type="ORF">NCTC5385_00441</name>
</gene>
<evidence type="ECO:0000259" key="1">
    <source>
        <dbReference type="Pfam" id="PF03354"/>
    </source>
</evidence>
<feature type="domain" description="Terminase large subunit-like ATPase" evidence="1">
    <location>
        <begin position="96"/>
        <end position="274"/>
    </location>
</feature>
<dbReference type="SUPFAM" id="SSF52540">
    <property type="entry name" value="P-loop containing nucleoside triphosphate hydrolases"/>
    <property type="match status" value="1"/>
</dbReference>
<dbReference type="GO" id="GO:0004519">
    <property type="term" value="F:endonuclease activity"/>
    <property type="evidence" value="ECO:0007669"/>
    <property type="project" value="InterPro"/>
</dbReference>
<dbReference type="InterPro" id="IPR005021">
    <property type="entry name" value="Terminase_largesu-like"/>
</dbReference>
<dbReference type="InterPro" id="IPR027417">
    <property type="entry name" value="P-loop_NTPase"/>
</dbReference>
<evidence type="ECO:0000313" key="3">
    <source>
        <dbReference type="EMBL" id="VTS14867.1"/>
    </source>
</evidence>
<dbReference type="Proteomes" id="UP000304914">
    <property type="component" value="Chromosome"/>
</dbReference>
<dbReference type="PANTHER" id="PTHR41287">
    <property type="match status" value="1"/>
</dbReference>
<dbReference type="InterPro" id="IPR046462">
    <property type="entry name" value="TerL_nuclease"/>
</dbReference>